<evidence type="ECO:0000256" key="4">
    <source>
        <dbReference type="ARBA" id="ARBA00022801"/>
    </source>
</evidence>
<evidence type="ECO:0000259" key="6">
    <source>
        <dbReference type="Pfam" id="PF00884"/>
    </source>
</evidence>
<keyword evidence="5" id="KW-0325">Glycoprotein</keyword>
<keyword evidence="3" id="KW-0732">Signal</keyword>
<evidence type="ECO:0000313" key="7">
    <source>
        <dbReference type="EMBL" id="WAR02749.1"/>
    </source>
</evidence>
<dbReference type="PANTHER" id="PTHR43108:SF8">
    <property type="entry name" value="SD21168P"/>
    <property type="match status" value="1"/>
</dbReference>
<dbReference type="Gene3D" id="3.40.720.10">
    <property type="entry name" value="Alkaline Phosphatase, subunit A"/>
    <property type="match status" value="2"/>
</dbReference>
<evidence type="ECO:0000313" key="8">
    <source>
        <dbReference type="Proteomes" id="UP001164746"/>
    </source>
</evidence>
<gene>
    <name evidence="7" type="ORF">MAR_009307</name>
</gene>
<protein>
    <submittedName>
        <fullName evidence="7">GNS-like protein</fullName>
    </submittedName>
</protein>
<evidence type="ECO:0000256" key="3">
    <source>
        <dbReference type="ARBA" id="ARBA00022729"/>
    </source>
</evidence>
<comment type="cofactor">
    <cofactor evidence="1">
        <name>Ca(2+)</name>
        <dbReference type="ChEBI" id="CHEBI:29108"/>
    </cofactor>
</comment>
<keyword evidence="8" id="KW-1185">Reference proteome</keyword>
<keyword evidence="4" id="KW-0378">Hydrolase</keyword>
<dbReference type="InterPro" id="IPR024607">
    <property type="entry name" value="Sulfatase_CS"/>
</dbReference>
<reference evidence="7" key="1">
    <citation type="submission" date="2022-11" db="EMBL/GenBank/DDBJ databases">
        <title>Centuries of genome instability and evolution in soft-shell clam transmissible cancer (bioRxiv).</title>
        <authorList>
            <person name="Hart S.F.M."/>
            <person name="Yonemitsu M.A."/>
            <person name="Giersch R.M."/>
            <person name="Beal B.F."/>
            <person name="Arriagada G."/>
            <person name="Davis B.W."/>
            <person name="Ostrander E.A."/>
            <person name="Goff S.P."/>
            <person name="Metzger M.J."/>
        </authorList>
    </citation>
    <scope>NUCLEOTIDE SEQUENCE</scope>
    <source>
        <strain evidence="7">MELC-2E11</strain>
        <tissue evidence="7">Siphon/mantle</tissue>
    </source>
</reference>
<dbReference type="InterPro" id="IPR000917">
    <property type="entry name" value="Sulfatase_N"/>
</dbReference>
<organism evidence="7 8">
    <name type="scientific">Mya arenaria</name>
    <name type="common">Soft-shell clam</name>
    <dbReference type="NCBI Taxonomy" id="6604"/>
    <lineage>
        <taxon>Eukaryota</taxon>
        <taxon>Metazoa</taxon>
        <taxon>Spiralia</taxon>
        <taxon>Lophotrochozoa</taxon>
        <taxon>Mollusca</taxon>
        <taxon>Bivalvia</taxon>
        <taxon>Autobranchia</taxon>
        <taxon>Heteroconchia</taxon>
        <taxon>Euheterodonta</taxon>
        <taxon>Imparidentia</taxon>
        <taxon>Neoheterodontei</taxon>
        <taxon>Myida</taxon>
        <taxon>Myoidea</taxon>
        <taxon>Myidae</taxon>
        <taxon>Mya</taxon>
    </lineage>
</organism>
<evidence type="ECO:0000256" key="1">
    <source>
        <dbReference type="ARBA" id="ARBA00001913"/>
    </source>
</evidence>
<dbReference type="EMBL" id="CP111015">
    <property type="protein sequence ID" value="WAR02749.1"/>
    <property type="molecule type" value="Genomic_DNA"/>
</dbReference>
<sequence length="885" mass="100252">MLGNTMHEFLAFVSFSFCNSKPNIVFVLTDDQDVTMGGQLPMVKTKKLIGDNGVIFTNMFTTSPLCCPSRSSIMTGRYVHNHGAFNNSLSGGCSSKTWQQKQEIDAFPTKLKSKGYSTFFAGKYLNQYGHQGAGGVEHVPPGWDVWNGLVGNSVYYNYSLSVNGVREKHGDTYPQDYLTDVIHKRARNFLDKRDKSAPFFMMLSTPACHGPFTPAPQYNSSFADKQAPREGSYNKKGDDKHWLIRQAIVPMPDDTVQNSDDIFRRRWRTLQSVDDMVEDIVQTLKQKNLLDNTYIVFSSDNGYHLGQFGLPYDKRQLYEFDIRVPLMVRGPGIKPNQTSNKIVANIDLAPTFLDLVDRTVLPNVDGLSFRPYLYPDQNSSVPLRDFILIEHSGEHVNDVQGCPGYKNQGLNNCDRHCVCEDSWNNTFACLIQLQGASTFKTCELMDNENFVEIYDLKSDPYELTNLYKTMDPKQFSNLQRQLHYLATCKGPQCNMSPLCCPSRSSILSGRYVHNHGAVNNSVEGGCNGEGWRGDEDSAVGNSKYYDYSLSVNGTEEKHQADYEKDYLTDLIRRRGIDFLEKRNKSAPFFMMLSTPACHGPDTPAPQYNTSFPEQMSPREGSYNVRGKDKHWLIRQTVVPMPNDTVASSDNIFRRRWRTLLSVDDMVEEVVQTLERQGALDNTYIFFSSDNGFHLGQFGLPVDKRQLYEFDIRVPLMVRGPGIKPNQTSDMLVANIDLAPTFMELALNYTIYLDGISLKAVLHPGSGPIPYRDTLLIEHYGEHTDTMKACPKFDNQDLSNCNNHCVCEDSLNNTFSCMLQRSPGKMLKVCQLQDDEDFVEIYDTFTDPYEFNNLAPSMEVSRLAALRKQLQQLVDCEGSACYTVTH</sequence>
<feature type="domain" description="Sulfatase N-terminal" evidence="6">
    <location>
        <begin position="544"/>
        <end position="745"/>
    </location>
</feature>
<name>A0ABY7E2U0_MYAAR</name>
<accession>A0ABY7E2U0</accession>
<evidence type="ECO:0000256" key="5">
    <source>
        <dbReference type="ARBA" id="ARBA00023180"/>
    </source>
</evidence>
<evidence type="ECO:0000256" key="2">
    <source>
        <dbReference type="ARBA" id="ARBA00008779"/>
    </source>
</evidence>
<feature type="domain" description="Sulfatase N-terminal" evidence="6">
    <location>
        <begin position="22"/>
        <end position="357"/>
    </location>
</feature>
<dbReference type="PROSITE" id="PS00149">
    <property type="entry name" value="SULFATASE_2"/>
    <property type="match status" value="1"/>
</dbReference>
<dbReference type="Pfam" id="PF00884">
    <property type="entry name" value="Sulfatase"/>
    <property type="match status" value="2"/>
</dbReference>
<comment type="similarity">
    <text evidence="2">Belongs to the sulfatase family.</text>
</comment>
<dbReference type="PROSITE" id="PS00523">
    <property type="entry name" value="SULFATASE_1"/>
    <property type="match status" value="1"/>
</dbReference>
<dbReference type="PANTHER" id="PTHR43108">
    <property type="entry name" value="N-ACETYLGLUCOSAMINE-6-SULFATASE FAMILY MEMBER"/>
    <property type="match status" value="1"/>
</dbReference>
<dbReference type="SUPFAM" id="SSF53649">
    <property type="entry name" value="Alkaline phosphatase-like"/>
    <property type="match status" value="2"/>
</dbReference>
<dbReference type="InterPro" id="IPR017850">
    <property type="entry name" value="Alkaline_phosphatase_core_sf"/>
</dbReference>
<dbReference type="CDD" id="cd16147">
    <property type="entry name" value="G6S"/>
    <property type="match status" value="2"/>
</dbReference>
<proteinExistence type="inferred from homology"/>
<dbReference type="Proteomes" id="UP001164746">
    <property type="component" value="Chromosome 4"/>
</dbReference>